<gene>
    <name evidence="4" type="ORF">Ga0061069_101325</name>
</gene>
<protein>
    <submittedName>
        <fullName evidence="4">Molybdenum-pterin binding domain</fullName>
    </submittedName>
</protein>
<evidence type="ECO:0000256" key="1">
    <source>
        <dbReference type="ARBA" id="ARBA00022505"/>
    </source>
</evidence>
<dbReference type="Pfam" id="PF03459">
    <property type="entry name" value="TOBE"/>
    <property type="match status" value="2"/>
</dbReference>
<dbReference type="SUPFAM" id="SSF50331">
    <property type="entry name" value="MOP-like"/>
    <property type="match status" value="2"/>
</dbReference>
<dbReference type="NCBIfam" id="TIGR00638">
    <property type="entry name" value="Mop"/>
    <property type="match status" value="2"/>
</dbReference>
<dbReference type="STRING" id="339866.GCA_001418255_00323"/>
<evidence type="ECO:0000256" key="2">
    <source>
        <dbReference type="PROSITE-ProRule" id="PRU01213"/>
    </source>
</evidence>
<dbReference type="InterPro" id="IPR008995">
    <property type="entry name" value="Mo/tungstate-bd_C_term_dom"/>
</dbReference>
<reference evidence="5" key="1">
    <citation type="submission" date="2015-08" db="EMBL/GenBank/DDBJ databases">
        <authorList>
            <person name="Varghese N."/>
        </authorList>
    </citation>
    <scope>NUCLEOTIDE SEQUENCE [LARGE SCALE GENOMIC DNA]</scope>
    <source>
        <strain evidence="5">DSM 18181</strain>
    </source>
</reference>
<dbReference type="InterPro" id="IPR004606">
    <property type="entry name" value="Mop_domain"/>
</dbReference>
<keyword evidence="5" id="KW-1185">Reference proteome</keyword>
<dbReference type="Proteomes" id="UP000183649">
    <property type="component" value="Unassembled WGS sequence"/>
</dbReference>
<feature type="domain" description="Mop" evidence="3">
    <location>
        <begin position="2"/>
        <end position="68"/>
    </location>
</feature>
<dbReference type="AlphaFoldDB" id="A0A0K6HS83"/>
<proteinExistence type="predicted"/>
<evidence type="ECO:0000313" key="4">
    <source>
        <dbReference type="EMBL" id="CUA93696.1"/>
    </source>
</evidence>
<sequence>MQTSARNHLKGHIHAVHDGAVNTEVVLDLGDGQHLVAIVTKDSAHRLGLTAGKSAWALVKASWPILVKGPAPATSARNTLCGTVKAVTTGAVNTEVVLGLKGGSDLVVMITSGSEKHLGLKVGDAACALIKATHVILGVD</sequence>
<keyword evidence="1 2" id="KW-0500">Molybdenum</keyword>
<dbReference type="PROSITE" id="PS51866">
    <property type="entry name" value="MOP"/>
    <property type="match status" value="2"/>
</dbReference>
<name>A0A0K6HS83_9BURK</name>
<dbReference type="PANTHER" id="PTHR30432:SF1">
    <property type="entry name" value="DNA-BINDING TRANSCRIPTIONAL DUAL REGULATOR MODE"/>
    <property type="match status" value="1"/>
</dbReference>
<dbReference type="OrthoDB" id="9800709at2"/>
<dbReference type="GO" id="GO:0015689">
    <property type="term" value="P:molybdate ion transport"/>
    <property type="evidence" value="ECO:0007669"/>
    <property type="project" value="InterPro"/>
</dbReference>
<dbReference type="EMBL" id="CYHF01000001">
    <property type="protein sequence ID" value="CUA93696.1"/>
    <property type="molecule type" value="Genomic_DNA"/>
</dbReference>
<dbReference type="Gene3D" id="2.40.50.100">
    <property type="match status" value="2"/>
</dbReference>
<organism evidence="4 5">
    <name type="scientific">Thiomonas bhubaneswarensis</name>
    <dbReference type="NCBI Taxonomy" id="339866"/>
    <lineage>
        <taxon>Bacteria</taxon>
        <taxon>Pseudomonadati</taxon>
        <taxon>Pseudomonadota</taxon>
        <taxon>Betaproteobacteria</taxon>
        <taxon>Burkholderiales</taxon>
        <taxon>Thiomonas</taxon>
    </lineage>
</organism>
<evidence type="ECO:0000259" key="3">
    <source>
        <dbReference type="PROSITE" id="PS51866"/>
    </source>
</evidence>
<dbReference type="RefSeq" id="WP_055449267.1">
    <property type="nucleotide sequence ID" value="NZ_CYHF01000001.1"/>
</dbReference>
<dbReference type="PANTHER" id="PTHR30432">
    <property type="entry name" value="TRANSCRIPTIONAL REGULATOR MODE"/>
    <property type="match status" value="1"/>
</dbReference>
<dbReference type="InterPro" id="IPR005116">
    <property type="entry name" value="Transp-assoc_OB_typ1"/>
</dbReference>
<feature type="domain" description="Mop" evidence="3">
    <location>
        <begin position="73"/>
        <end position="139"/>
    </location>
</feature>
<dbReference type="InterPro" id="IPR051815">
    <property type="entry name" value="Molybdate_resp_trans_reg"/>
</dbReference>
<evidence type="ECO:0000313" key="5">
    <source>
        <dbReference type="Proteomes" id="UP000183649"/>
    </source>
</evidence>
<accession>A0A0K6HS83</accession>